<dbReference type="RefSeq" id="WP_148754723.1">
    <property type="nucleotide sequence ID" value="NZ_VSSR01000059.1"/>
</dbReference>
<sequence length="735" mass="81884">MQPTKLLIENTRVHEFGCLPDPTPVKVFHGDTVGANVAYQLAEYLADPEDRPHVVMATHQALPRIPFLSNARNWDLLIDEVPQVDREQAHIVPSTHPFLTDHIQVAQHDGVYGRVILSALEELKTLARNPDEDELLEGFRETANILTTKHWRSFVQVEQYYKLLAGKAKLLNIHSVLMPSLVNDFASVLIAGANFEDTGLFALWSKMGVRFKPDAGIVEGLRYQQHGNGNLATIHYASDRNWSRHLREQQTDGKPNLERLRDAAKLVFDGRDFLWQANKSVPDNFFKGVGQRLPNNPLGLNEFDAVHDMVFLSALNPSPAHARFLQSRGLTPTEIERQGYCGVAYQAVMRTSLRDAADENLKHIIVPDERLAQYLADMLPGATLKKLDTGIADEENKGGRPRVHQDNAEKMRRRRTKEAEKRAELLAEVFTPQKPQDSLEPGCSPSDSTMCRNESSISLYRGSVSQDQHFWATIFSHIKSTTPEAYLSCASGEHFAEAMAAAQSRHVASKESNRLFSPAIFDPGRSSASNRGRGNILYLQNIVLDFENGDLRPTDIPDLFPDLQLIVTNSYGHTSDAPRFRVIVLTGAKVGPSAYEALWDAVADKLREAGYIKSPRPTSRLKRSGLDHSKRAATSLFYLPAQAASGSDSFFNFYDDHHRRPLDPEQWLRNVRLEMPPELGTDGQSVAGASEGTIAAAIKRWREASPGQGNVATRNMEVFFVSPVDDESASAASVI</sequence>
<proteinExistence type="predicted"/>
<evidence type="ECO:0000256" key="1">
    <source>
        <dbReference type="SAM" id="MobiDB-lite"/>
    </source>
</evidence>
<dbReference type="Proteomes" id="UP000324853">
    <property type="component" value="Unassembled WGS sequence"/>
</dbReference>
<accession>A0A5S4W6B1</accession>
<reference evidence="2 3" key="1">
    <citation type="submission" date="2019-08" db="EMBL/GenBank/DDBJ databases">
        <title>Bradyrhizobium hipponensis sp. nov., a rhizobium isolated from a Lupinus angustifolius root nodule in Tunisia.</title>
        <authorList>
            <person name="Off K."/>
            <person name="Rejili M."/>
            <person name="Mars M."/>
            <person name="Brachmann A."/>
            <person name="Marin M."/>
        </authorList>
    </citation>
    <scope>NUCLEOTIDE SEQUENCE [LARGE SCALE GENOMIC DNA]</scope>
    <source>
        <strain evidence="2 3">CTAW11</strain>
    </source>
</reference>
<keyword evidence="3" id="KW-1185">Reference proteome</keyword>
<organism evidence="2 3">
    <name type="scientific">Bradyrhizobium cytisi</name>
    <dbReference type="NCBI Taxonomy" id="515489"/>
    <lineage>
        <taxon>Bacteria</taxon>
        <taxon>Pseudomonadati</taxon>
        <taxon>Pseudomonadota</taxon>
        <taxon>Alphaproteobacteria</taxon>
        <taxon>Hyphomicrobiales</taxon>
        <taxon>Nitrobacteraceae</taxon>
        <taxon>Bradyrhizobium</taxon>
    </lineage>
</organism>
<dbReference type="OrthoDB" id="6626154at2"/>
<evidence type="ECO:0000313" key="3">
    <source>
        <dbReference type="Proteomes" id="UP000324853"/>
    </source>
</evidence>
<gene>
    <name evidence="2" type="ORF">FXB38_30690</name>
</gene>
<feature type="region of interest" description="Disordered" evidence="1">
    <location>
        <begin position="392"/>
        <end position="420"/>
    </location>
</feature>
<name>A0A5S4W6B1_9BRAD</name>
<evidence type="ECO:0000313" key="2">
    <source>
        <dbReference type="EMBL" id="TYL76759.1"/>
    </source>
</evidence>
<feature type="compositionally biased region" description="Basic and acidic residues" evidence="1">
    <location>
        <begin position="394"/>
        <end position="410"/>
    </location>
</feature>
<dbReference type="EMBL" id="VSSR01000059">
    <property type="protein sequence ID" value="TYL76759.1"/>
    <property type="molecule type" value="Genomic_DNA"/>
</dbReference>
<protein>
    <submittedName>
        <fullName evidence="2">Uncharacterized protein</fullName>
    </submittedName>
</protein>
<comment type="caution">
    <text evidence="2">The sequence shown here is derived from an EMBL/GenBank/DDBJ whole genome shotgun (WGS) entry which is preliminary data.</text>
</comment>
<dbReference type="AlphaFoldDB" id="A0A5S4W6B1"/>